<gene>
    <name evidence="2" type="ORF">A1O9_07513</name>
</gene>
<comment type="caution">
    <text evidence="2">The sequence shown here is derived from an EMBL/GenBank/DDBJ whole genome shotgun (WGS) entry which is preliminary data.</text>
</comment>
<evidence type="ECO:0000313" key="3">
    <source>
        <dbReference type="Proteomes" id="UP000027920"/>
    </source>
</evidence>
<evidence type="ECO:0000313" key="2">
    <source>
        <dbReference type="EMBL" id="KEF55933.1"/>
    </source>
</evidence>
<dbReference type="HOGENOM" id="CLU_2922630_0_0_1"/>
<dbReference type="Proteomes" id="UP000027920">
    <property type="component" value="Unassembled WGS sequence"/>
</dbReference>
<sequence>MLYLALYLRFASTNTQTISGVPTGGIFGVIWIYVYAFGWSFGHSVAHSIVAVEIFPTRIAS</sequence>
<dbReference type="GeneID" id="25282427"/>
<proteinExistence type="predicted"/>
<keyword evidence="1" id="KW-0812">Transmembrane</keyword>
<keyword evidence="3" id="KW-1185">Reference proteome</keyword>
<accession>A0A072P9I3</accession>
<name>A0A072P9I3_9EURO</name>
<keyword evidence="1" id="KW-1133">Transmembrane helix</keyword>
<dbReference type="VEuPathDB" id="FungiDB:A1O9_07513"/>
<keyword evidence="1" id="KW-0472">Membrane</keyword>
<evidence type="ECO:0000256" key="1">
    <source>
        <dbReference type="SAM" id="Phobius"/>
    </source>
</evidence>
<organism evidence="2 3">
    <name type="scientific">Exophiala aquamarina CBS 119918</name>
    <dbReference type="NCBI Taxonomy" id="1182545"/>
    <lineage>
        <taxon>Eukaryota</taxon>
        <taxon>Fungi</taxon>
        <taxon>Dikarya</taxon>
        <taxon>Ascomycota</taxon>
        <taxon>Pezizomycotina</taxon>
        <taxon>Eurotiomycetes</taxon>
        <taxon>Chaetothyriomycetidae</taxon>
        <taxon>Chaetothyriales</taxon>
        <taxon>Herpotrichiellaceae</taxon>
        <taxon>Exophiala</taxon>
    </lineage>
</organism>
<dbReference type="RefSeq" id="XP_013258523.1">
    <property type="nucleotide sequence ID" value="XM_013403069.1"/>
</dbReference>
<dbReference type="EMBL" id="AMGV01000006">
    <property type="protein sequence ID" value="KEF55933.1"/>
    <property type="molecule type" value="Genomic_DNA"/>
</dbReference>
<reference evidence="2 3" key="1">
    <citation type="submission" date="2013-03" db="EMBL/GenBank/DDBJ databases">
        <title>The Genome Sequence of Exophiala aquamarina CBS 119918.</title>
        <authorList>
            <consortium name="The Broad Institute Genomics Platform"/>
            <person name="Cuomo C."/>
            <person name="de Hoog S."/>
            <person name="Gorbushina A."/>
            <person name="Walker B."/>
            <person name="Young S.K."/>
            <person name="Zeng Q."/>
            <person name="Gargeya S."/>
            <person name="Fitzgerald M."/>
            <person name="Haas B."/>
            <person name="Abouelleil A."/>
            <person name="Allen A.W."/>
            <person name="Alvarado L."/>
            <person name="Arachchi H.M."/>
            <person name="Berlin A.M."/>
            <person name="Chapman S.B."/>
            <person name="Gainer-Dewar J."/>
            <person name="Goldberg J."/>
            <person name="Griggs A."/>
            <person name="Gujja S."/>
            <person name="Hansen M."/>
            <person name="Howarth C."/>
            <person name="Imamovic A."/>
            <person name="Ireland A."/>
            <person name="Larimer J."/>
            <person name="McCowan C."/>
            <person name="Murphy C."/>
            <person name="Pearson M."/>
            <person name="Poon T.W."/>
            <person name="Priest M."/>
            <person name="Roberts A."/>
            <person name="Saif S."/>
            <person name="Shea T."/>
            <person name="Sisk P."/>
            <person name="Sykes S."/>
            <person name="Wortman J."/>
            <person name="Nusbaum C."/>
            <person name="Birren B."/>
        </authorList>
    </citation>
    <scope>NUCLEOTIDE SEQUENCE [LARGE SCALE GENOMIC DNA]</scope>
    <source>
        <strain evidence="2 3">CBS 119918</strain>
    </source>
</reference>
<dbReference type="OrthoDB" id="5296287at2759"/>
<protein>
    <submittedName>
        <fullName evidence="2">Uncharacterized protein</fullName>
    </submittedName>
</protein>
<feature type="transmembrane region" description="Helical" evidence="1">
    <location>
        <begin position="20"/>
        <end position="39"/>
    </location>
</feature>
<dbReference type="AlphaFoldDB" id="A0A072P9I3"/>